<accession>A0ABQ5J7A9</accession>
<protein>
    <submittedName>
        <fullName evidence="2">Uncharacterized protein</fullName>
    </submittedName>
</protein>
<evidence type="ECO:0000313" key="2">
    <source>
        <dbReference type="EMBL" id="GJU08393.1"/>
    </source>
</evidence>
<comment type="caution">
    <text evidence="2">The sequence shown here is derived from an EMBL/GenBank/DDBJ whole genome shotgun (WGS) entry which is preliminary data.</text>
</comment>
<feature type="compositionally biased region" description="Low complexity" evidence="1">
    <location>
        <begin position="102"/>
        <end position="121"/>
    </location>
</feature>
<name>A0ABQ5J7A9_9ASTR</name>
<gene>
    <name evidence="2" type="ORF">Tco_1124823</name>
</gene>
<feature type="region of interest" description="Disordered" evidence="1">
    <location>
        <begin position="100"/>
        <end position="156"/>
    </location>
</feature>
<feature type="compositionally biased region" description="Gly residues" evidence="1">
    <location>
        <begin position="122"/>
        <end position="143"/>
    </location>
</feature>
<reference evidence="2" key="2">
    <citation type="submission" date="2022-01" db="EMBL/GenBank/DDBJ databases">
        <authorList>
            <person name="Yamashiro T."/>
            <person name="Shiraishi A."/>
            <person name="Satake H."/>
            <person name="Nakayama K."/>
        </authorList>
    </citation>
    <scope>NUCLEOTIDE SEQUENCE</scope>
</reference>
<dbReference type="EMBL" id="BQNB010021628">
    <property type="protein sequence ID" value="GJU08393.1"/>
    <property type="molecule type" value="Genomic_DNA"/>
</dbReference>
<evidence type="ECO:0000313" key="3">
    <source>
        <dbReference type="Proteomes" id="UP001151760"/>
    </source>
</evidence>
<keyword evidence="3" id="KW-1185">Reference proteome</keyword>
<feature type="region of interest" description="Disordered" evidence="1">
    <location>
        <begin position="47"/>
        <end position="78"/>
    </location>
</feature>
<feature type="region of interest" description="Disordered" evidence="1">
    <location>
        <begin position="1"/>
        <end position="20"/>
    </location>
</feature>
<feature type="compositionally biased region" description="Basic residues" evidence="1">
    <location>
        <begin position="9"/>
        <end position="20"/>
    </location>
</feature>
<dbReference type="Proteomes" id="UP001151760">
    <property type="component" value="Unassembled WGS sequence"/>
</dbReference>
<reference evidence="2" key="1">
    <citation type="journal article" date="2022" name="Int. J. Mol. Sci.">
        <title>Draft Genome of Tanacetum Coccineum: Genomic Comparison of Closely Related Tanacetum-Family Plants.</title>
        <authorList>
            <person name="Yamashiro T."/>
            <person name="Shiraishi A."/>
            <person name="Nakayama K."/>
            <person name="Satake H."/>
        </authorList>
    </citation>
    <scope>NUCLEOTIDE SEQUENCE</scope>
</reference>
<feature type="region of interest" description="Disordered" evidence="1">
    <location>
        <begin position="173"/>
        <end position="200"/>
    </location>
</feature>
<proteinExistence type="predicted"/>
<evidence type="ECO:0000256" key="1">
    <source>
        <dbReference type="SAM" id="MobiDB-lite"/>
    </source>
</evidence>
<feature type="compositionally biased region" description="Acidic residues" evidence="1">
    <location>
        <begin position="190"/>
        <end position="200"/>
    </location>
</feature>
<organism evidence="2 3">
    <name type="scientific">Tanacetum coccineum</name>
    <dbReference type="NCBI Taxonomy" id="301880"/>
    <lineage>
        <taxon>Eukaryota</taxon>
        <taxon>Viridiplantae</taxon>
        <taxon>Streptophyta</taxon>
        <taxon>Embryophyta</taxon>
        <taxon>Tracheophyta</taxon>
        <taxon>Spermatophyta</taxon>
        <taxon>Magnoliopsida</taxon>
        <taxon>eudicotyledons</taxon>
        <taxon>Gunneridae</taxon>
        <taxon>Pentapetalae</taxon>
        <taxon>asterids</taxon>
        <taxon>campanulids</taxon>
        <taxon>Asterales</taxon>
        <taxon>Asteraceae</taxon>
        <taxon>Asteroideae</taxon>
        <taxon>Anthemideae</taxon>
        <taxon>Anthemidinae</taxon>
        <taxon>Tanacetum</taxon>
    </lineage>
</organism>
<sequence length="200" mass="21579">MYSTVLPPKPRKMPGKPRKKRFRYVGECGSSTRVSKVGGKANCSNCKKPKHNKASCTEPVVEQTPKPKGVVGKPRNKQSIDDFEDVDVFQRVLVRDEGTCGSRGCARGSRGGASISRRVVGGSRGGFSISGGASGSKGRGVGGSKRKPVSCVGTPKRQCEKKVGTSGFAKWFGLQDEDQVRTQDEPMQTQDEDQVEQTQE</sequence>